<dbReference type="Proteomes" id="UP000467148">
    <property type="component" value="Chromosome"/>
</dbReference>
<proteinExistence type="predicted"/>
<accession>A0A7I7TFX0</accession>
<organism evidence="1 2">
    <name type="scientific">Mycolicibacterium helvum</name>
    <dbReference type="NCBI Taxonomy" id="1534349"/>
    <lineage>
        <taxon>Bacteria</taxon>
        <taxon>Bacillati</taxon>
        <taxon>Actinomycetota</taxon>
        <taxon>Actinomycetes</taxon>
        <taxon>Mycobacteriales</taxon>
        <taxon>Mycobacteriaceae</taxon>
        <taxon>Mycolicibacterium</taxon>
    </lineage>
</organism>
<keyword evidence="2" id="KW-1185">Reference proteome</keyword>
<dbReference type="KEGG" id="mhev:MHEL_53190"/>
<name>A0A7I7TFX0_9MYCO</name>
<evidence type="ECO:0000313" key="1">
    <source>
        <dbReference type="EMBL" id="BBY67076.1"/>
    </source>
</evidence>
<protein>
    <submittedName>
        <fullName evidence="1">Uncharacterized protein</fullName>
    </submittedName>
</protein>
<gene>
    <name evidence="1" type="ORF">MHEL_53190</name>
</gene>
<reference evidence="1 2" key="1">
    <citation type="journal article" date="2019" name="Emerg. Microbes Infect.">
        <title>Comprehensive subspecies identification of 175 nontuberculous mycobacteria species based on 7547 genomic profiles.</title>
        <authorList>
            <person name="Matsumoto Y."/>
            <person name="Kinjo T."/>
            <person name="Motooka D."/>
            <person name="Nabeya D."/>
            <person name="Jung N."/>
            <person name="Uechi K."/>
            <person name="Horii T."/>
            <person name="Iida T."/>
            <person name="Fujita J."/>
            <person name="Nakamura S."/>
        </authorList>
    </citation>
    <scope>NUCLEOTIDE SEQUENCE [LARGE SCALE GENOMIC DNA]</scope>
    <source>
        <strain evidence="1 2">JCM 30396</strain>
    </source>
</reference>
<dbReference type="EMBL" id="AP022596">
    <property type="protein sequence ID" value="BBY67076.1"/>
    <property type="molecule type" value="Genomic_DNA"/>
</dbReference>
<evidence type="ECO:0000313" key="2">
    <source>
        <dbReference type="Proteomes" id="UP000467148"/>
    </source>
</evidence>
<dbReference type="AlphaFoldDB" id="A0A7I7TFX0"/>
<sequence length="94" mass="9500">MLAAAVRKLSSSAACDGVLVISDQKCVQSTLIAMATSGSTTNAAPSTAGTYTQRGSGGCVRCAALRLTRHTLGLSDTPCPDRVATTLAELATVQ</sequence>